<organism evidence="2 3">
    <name type="scientific">Lactobacillus amylovorus</name>
    <dbReference type="NCBI Taxonomy" id="1604"/>
    <lineage>
        <taxon>Bacteria</taxon>
        <taxon>Bacillati</taxon>
        <taxon>Bacillota</taxon>
        <taxon>Bacilli</taxon>
        <taxon>Lactobacillales</taxon>
        <taxon>Lactobacillaceae</taxon>
        <taxon>Lactobacillus</taxon>
    </lineage>
</organism>
<name>A0AAW6BAI2_LACAM</name>
<gene>
    <name evidence="2" type="ORF">ODV14_07585</name>
</gene>
<proteinExistence type="predicted"/>
<accession>A0AAW6BAI2</accession>
<reference evidence="2" key="1">
    <citation type="journal article" date="2022" name="Microorganisms">
        <title>Antibiotic Susceptibility, Resistance Gene Determinants and Corresponding Genomic Regions in Lactobacillus amylovorus Isolates Derived from Wild Boars and Domestic Pigs.</title>
        <authorList>
            <person name="Moravkova M."/>
            <person name="Kostovova I."/>
            <person name="Kavanova K."/>
            <person name="Pechar R."/>
            <person name="Stanek S."/>
            <person name="Brychta A."/>
            <person name="Zeman M."/>
            <person name="Kubasova T."/>
        </authorList>
    </citation>
    <scope>NUCLEOTIDE SEQUENCE</scope>
    <source>
        <strain evidence="2">M597B</strain>
    </source>
</reference>
<sequence>MKKLFFTSTVLLTGLLLAGCTPVKHEATHTETGFQVEKHSTHFHTKKHNSVAPKIDLHKKYKGFALTTVPEEYRGTWYRADPYSKKATKLVITTHTFNGYVTYRKTDPNLKLDHNSEKQNKEYAGNAVMISTDSGALKERGFLDTVDMSYKLGQFKGQDCLFMSYGTNPKAVNGVAFKDKKAALKYRKYDFSKVNQ</sequence>
<dbReference type="EMBL" id="JAOTHD010000022">
    <property type="protein sequence ID" value="MDB6247179.1"/>
    <property type="molecule type" value="Genomic_DNA"/>
</dbReference>
<dbReference type="AlphaFoldDB" id="A0AAW6BAI2"/>
<dbReference type="RefSeq" id="WP_056939403.1">
    <property type="nucleotide sequence ID" value="NZ_JAOTHC010000021.1"/>
</dbReference>
<evidence type="ECO:0000313" key="3">
    <source>
        <dbReference type="Proteomes" id="UP001141961"/>
    </source>
</evidence>
<evidence type="ECO:0008006" key="4">
    <source>
        <dbReference type="Google" id="ProtNLM"/>
    </source>
</evidence>
<dbReference type="PROSITE" id="PS51257">
    <property type="entry name" value="PROKAR_LIPOPROTEIN"/>
    <property type="match status" value="1"/>
</dbReference>
<feature type="chain" id="PRO_5043453797" description="Lipoprotein" evidence="1">
    <location>
        <begin position="19"/>
        <end position="196"/>
    </location>
</feature>
<feature type="signal peptide" evidence="1">
    <location>
        <begin position="1"/>
        <end position="18"/>
    </location>
</feature>
<reference evidence="2" key="2">
    <citation type="submission" date="2022-10" db="EMBL/GenBank/DDBJ databases">
        <authorList>
            <person name="Kostovova I."/>
            <person name="Moravkova M."/>
            <person name="Pechar R."/>
        </authorList>
    </citation>
    <scope>NUCLEOTIDE SEQUENCE</scope>
    <source>
        <strain evidence="2">M597B</strain>
    </source>
</reference>
<evidence type="ECO:0000313" key="2">
    <source>
        <dbReference type="EMBL" id="MDB6247179.1"/>
    </source>
</evidence>
<keyword evidence="1" id="KW-0732">Signal</keyword>
<evidence type="ECO:0000256" key="1">
    <source>
        <dbReference type="SAM" id="SignalP"/>
    </source>
</evidence>
<dbReference type="Proteomes" id="UP001141961">
    <property type="component" value="Unassembled WGS sequence"/>
</dbReference>
<comment type="caution">
    <text evidence="2">The sequence shown here is derived from an EMBL/GenBank/DDBJ whole genome shotgun (WGS) entry which is preliminary data.</text>
</comment>
<protein>
    <recommendedName>
        <fullName evidence="4">Lipoprotein</fullName>
    </recommendedName>
</protein>